<dbReference type="InterPro" id="IPR052897">
    <property type="entry name" value="Sec-Metab_Biosynth_Hydrolase"/>
</dbReference>
<evidence type="ECO:0000313" key="3">
    <source>
        <dbReference type="Proteomes" id="UP000278152"/>
    </source>
</evidence>
<dbReference type="EMBL" id="AP019314">
    <property type="protein sequence ID" value="BBH41688.1"/>
    <property type="molecule type" value="Genomic_DNA"/>
</dbReference>
<dbReference type="RefSeq" id="WP_232023680.1">
    <property type="nucleotide sequence ID" value="NZ_AP019314.1"/>
</dbReference>
<dbReference type="Pfam" id="PF12697">
    <property type="entry name" value="Abhydrolase_6"/>
    <property type="match status" value="1"/>
</dbReference>
<accession>A0A3G9JNR9</accession>
<gene>
    <name evidence="2" type="ORF">myaer102_43080</name>
</gene>
<protein>
    <submittedName>
        <fullName evidence="2">Esterase</fullName>
    </submittedName>
</protein>
<dbReference type="InterPro" id="IPR029058">
    <property type="entry name" value="AB_hydrolase_fold"/>
</dbReference>
<sequence>MRLSLITSWGLQLMATYLLVHGAWYGGWCYRDVAKLLRAAGHDVFTPTHSGLGERKHQSAESITLESHIRDVCGCIEAEELDEIILACHSYGGMVATAVADRYDNLIRHLVYVDAYVPESGDSLIGLLHKALKPDEAALFIEGFRSSAAENHCGMMKPLPAELFNVVSEKRSWIDRRSCPQALATFECPVLLSSTLDHLSKHYVLADNWDPSPFRYFAKKVDGLSGWSLRKMPCGHNIMVDLPMELADMLSSLA</sequence>
<feature type="domain" description="AB hydrolase-1" evidence="1">
    <location>
        <begin position="18"/>
        <end position="248"/>
    </location>
</feature>
<dbReference type="PANTHER" id="PTHR37017:SF11">
    <property type="entry name" value="ESTERASE_LIPASE_THIOESTERASE DOMAIN-CONTAINING PROTEIN"/>
    <property type="match status" value="1"/>
</dbReference>
<dbReference type="PANTHER" id="PTHR37017">
    <property type="entry name" value="AB HYDROLASE-1 DOMAIN-CONTAINING PROTEIN-RELATED"/>
    <property type="match status" value="1"/>
</dbReference>
<dbReference type="Gene3D" id="3.40.50.1820">
    <property type="entry name" value="alpha/beta hydrolase"/>
    <property type="match status" value="1"/>
</dbReference>
<dbReference type="KEGG" id="mvz:myaer102_43080"/>
<dbReference type="SUPFAM" id="SSF53474">
    <property type="entry name" value="alpha/beta-Hydrolases"/>
    <property type="match status" value="1"/>
</dbReference>
<dbReference type="Proteomes" id="UP000278152">
    <property type="component" value="Chromosome"/>
</dbReference>
<evidence type="ECO:0000259" key="1">
    <source>
        <dbReference type="Pfam" id="PF12697"/>
    </source>
</evidence>
<name>A0A3G9JNR9_MICVR</name>
<evidence type="ECO:0000313" key="2">
    <source>
        <dbReference type="EMBL" id="BBH41688.1"/>
    </source>
</evidence>
<dbReference type="InterPro" id="IPR000073">
    <property type="entry name" value="AB_hydrolase_1"/>
</dbReference>
<reference evidence="2 3" key="1">
    <citation type="submission" date="2018-11" db="EMBL/GenBank/DDBJ databases">
        <title>Complete genome sequence of Microcystis aeruginosa NIES-102.</title>
        <authorList>
            <person name="Yamaguchi H."/>
            <person name="Suzuki S."/>
            <person name="Kawachi M."/>
        </authorList>
    </citation>
    <scope>NUCLEOTIDE SEQUENCE [LARGE SCALE GENOMIC DNA]</scope>
    <source>
        <strain evidence="2 3">NIES-102</strain>
    </source>
</reference>
<organism evidence="2 3">
    <name type="scientific">Microcystis viridis NIES-102</name>
    <dbReference type="NCBI Taxonomy" id="213615"/>
    <lineage>
        <taxon>Bacteria</taxon>
        <taxon>Bacillati</taxon>
        <taxon>Cyanobacteriota</taxon>
        <taxon>Cyanophyceae</taxon>
        <taxon>Oscillatoriophycideae</taxon>
        <taxon>Chroococcales</taxon>
        <taxon>Microcystaceae</taxon>
        <taxon>Microcystis</taxon>
    </lineage>
</organism>
<proteinExistence type="predicted"/>
<dbReference type="AlphaFoldDB" id="A0A3G9JNR9"/>